<dbReference type="VEuPathDB" id="VectorBase:ADIR009709"/>
<dbReference type="Proteomes" id="UP000075884">
    <property type="component" value="Unassembled WGS sequence"/>
</dbReference>
<organism evidence="1 2">
    <name type="scientific">Anopheles dirus</name>
    <dbReference type="NCBI Taxonomy" id="7168"/>
    <lineage>
        <taxon>Eukaryota</taxon>
        <taxon>Metazoa</taxon>
        <taxon>Ecdysozoa</taxon>
        <taxon>Arthropoda</taxon>
        <taxon>Hexapoda</taxon>
        <taxon>Insecta</taxon>
        <taxon>Pterygota</taxon>
        <taxon>Neoptera</taxon>
        <taxon>Endopterygota</taxon>
        <taxon>Diptera</taxon>
        <taxon>Nematocera</taxon>
        <taxon>Culicoidea</taxon>
        <taxon>Culicidae</taxon>
        <taxon>Anophelinae</taxon>
        <taxon>Anopheles</taxon>
    </lineage>
</organism>
<reference evidence="2" key="1">
    <citation type="submission" date="2013-03" db="EMBL/GenBank/DDBJ databases">
        <title>The Genome Sequence of Anopheles dirus WRAIR2.</title>
        <authorList>
            <consortium name="The Broad Institute Genomics Platform"/>
            <person name="Neafsey D.E."/>
            <person name="Walton C."/>
            <person name="Walker B."/>
            <person name="Young S.K."/>
            <person name="Zeng Q."/>
            <person name="Gargeya S."/>
            <person name="Fitzgerald M."/>
            <person name="Haas B."/>
            <person name="Abouelleil A."/>
            <person name="Allen A.W."/>
            <person name="Alvarado L."/>
            <person name="Arachchi H.M."/>
            <person name="Berlin A.M."/>
            <person name="Chapman S.B."/>
            <person name="Gainer-Dewar J."/>
            <person name="Goldberg J."/>
            <person name="Griggs A."/>
            <person name="Gujja S."/>
            <person name="Hansen M."/>
            <person name="Howarth C."/>
            <person name="Imamovic A."/>
            <person name="Ireland A."/>
            <person name="Larimer J."/>
            <person name="McCowan C."/>
            <person name="Murphy C."/>
            <person name="Pearson M."/>
            <person name="Poon T.W."/>
            <person name="Priest M."/>
            <person name="Roberts A."/>
            <person name="Saif S."/>
            <person name="Shea T."/>
            <person name="Sisk P."/>
            <person name="Sykes S."/>
            <person name="Wortman J."/>
            <person name="Nusbaum C."/>
            <person name="Birren B."/>
        </authorList>
    </citation>
    <scope>NUCLEOTIDE SEQUENCE [LARGE SCALE GENOMIC DNA]</scope>
    <source>
        <strain evidence="2">WRAIR2</strain>
    </source>
</reference>
<evidence type="ECO:0000313" key="2">
    <source>
        <dbReference type="Proteomes" id="UP000075884"/>
    </source>
</evidence>
<sequence>MFRDPPPETNGYEFLTILSPNGTFLMPLVLSTGSMYGLESRKIVVPIIITTSTFLVSCSWQ</sequence>
<name>A0A182NPX4_9DIPT</name>
<dbReference type="EnsemblMetazoa" id="ADIR009709-RA">
    <property type="protein sequence ID" value="ADIR009709-PA"/>
    <property type="gene ID" value="ADIR009709"/>
</dbReference>
<protein>
    <submittedName>
        <fullName evidence="1">Uncharacterized protein</fullName>
    </submittedName>
</protein>
<keyword evidence="2" id="KW-1185">Reference proteome</keyword>
<reference evidence="1" key="2">
    <citation type="submission" date="2020-05" db="UniProtKB">
        <authorList>
            <consortium name="EnsemblMetazoa"/>
        </authorList>
    </citation>
    <scope>IDENTIFICATION</scope>
    <source>
        <strain evidence="1">WRAIR2</strain>
    </source>
</reference>
<proteinExistence type="predicted"/>
<dbReference type="AlphaFoldDB" id="A0A182NPX4"/>
<evidence type="ECO:0000313" key="1">
    <source>
        <dbReference type="EnsemblMetazoa" id="ADIR009709-PA"/>
    </source>
</evidence>
<accession>A0A182NPX4</accession>